<dbReference type="Gene3D" id="3.30.2090.10">
    <property type="entry name" value="Multidrug efflux transporter AcrB TolC docking domain, DN and DC subdomains"/>
    <property type="match status" value="2"/>
</dbReference>
<feature type="transmembrane region" description="Helical" evidence="1">
    <location>
        <begin position="334"/>
        <end position="351"/>
    </location>
</feature>
<keyword evidence="1" id="KW-1133">Transmembrane helix</keyword>
<dbReference type="Gene3D" id="3.30.70.1430">
    <property type="entry name" value="Multidrug efflux transporter AcrB pore domain"/>
    <property type="match status" value="2"/>
</dbReference>
<evidence type="ECO:0000256" key="1">
    <source>
        <dbReference type="SAM" id="Phobius"/>
    </source>
</evidence>
<keyword evidence="3" id="KW-1185">Reference proteome</keyword>
<accession>A0AAU9CRK9</accession>
<dbReference type="InterPro" id="IPR001036">
    <property type="entry name" value="Acrflvin-R"/>
</dbReference>
<dbReference type="KEGG" id="fax:FUAX_20340"/>
<organism evidence="2 3">
    <name type="scientific">Fulvitalea axinellae</name>
    <dbReference type="NCBI Taxonomy" id="1182444"/>
    <lineage>
        <taxon>Bacteria</taxon>
        <taxon>Pseudomonadati</taxon>
        <taxon>Bacteroidota</taxon>
        <taxon>Cytophagia</taxon>
        <taxon>Cytophagales</taxon>
        <taxon>Persicobacteraceae</taxon>
        <taxon>Fulvitalea</taxon>
    </lineage>
</organism>
<feature type="transmembrane region" description="Helical" evidence="1">
    <location>
        <begin position="967"/>
        <end position="987"/>
    </location>
</feature>
<keyword evidence="1" id="KW-0812">Transmembrane</keyword>
<dbReference type="SUPFAM" id="SSF82866">
    <property type="entry name" value="Multidrug efflux transporter AcrB transmembrane domain"/>
    <property type="match status" value="2"/>
</dbReference>
<evidence type="ECO:0000313" key="2">
    <source>
        <dbReference type="EMBL" id="BDD09602.1"/>
    </source>
</evidence>
<dbReference type="EMBL" id="AP025314">
    <property type="protein sequence ID" value="BDD09602.1"/>
    <property type="molecule type" value="Genomic_DNA"/>
</dbReference>
<dbReference type="PANTHER" id="PTHR32063:SF33">
    <property type="entry name" value="RND SUPERFAMILY EFFLUX PUMP PERMEASE COMPONENT"/>
    <property type="match status" value="1"/>
</dbReference>
<feature type="transmembrane region" description="Helical" evidence="1">
    <location>
        <begin position="916"/>
        <end position="940"/>
    </location>
</feature>
<gene>
    <name evidence="2" type="ORF">FUAX_20340</name>
</gene>
<dbReference type="Gene3D" id="3.30.70.1440">
    <property type="entry name" value="Multidrug efflux transporter AcrB pore domain"/>
    <property type="match status" value="1"/>
</dbReference>
<dbReference type="RefSeq" id="WP_338391198.1">
    <property type="nucleotide sequence ID" value="NZ_AP025314.1"/>
</dbReference>
<dbReference type="GO" id="GO:0005886">
    <property type="term" value="C:plasma membrane"/>
    <property type="evidence" value="ECO:0007669"/>
    <property type="project" value="TreeGrafter"/>
</dbReference>
<proteinExistence type="predicted"/>
<feature type="transmembrane region" description="Helical" evidence="1">
    <location>
        <begin position="13"/>
        <end position="33"/>
    </location>
</feature>
<reference evidence="2 3" key="1">
    <citation type="submission" date="2021-12" db="EMBL/GenBank/DDBJ databases">
        <title>Genome sequencing of bacteria with rrn-lacking chromosome and rrn-plasmid.</title>
        <authorList>
            <person name="Anda M."/>
            <person name="Iwasaki W."/>
        </authorList>
    </citation>
    <scope>NUCLEOTIDE SEQUENCE [LARGE SCALE GENOMIC DNA]</scope>
    <source>
        <strain evidence="2 3">DSM 100852</strain>
    </source>
</reference>
<dbReference type="PANTHER" id="PTHR32063">
    <property type="match status" value="1"/>
</dbReference>
<keyword evidence="1" id="KW-0472">Membrane</keyword>
<feature type="transmembrane region" description="Helical" evidence="1">
    <location>
        <begin position="866"/>
        <end position="885"/>
    </location>
</feature>
<dbReference type="Pfam" id="PF00873">
    <property type="entry name" value="ACR_tran"/>
    <property type="match status" value="1"/>
</dbReference>
<dbReference type="Proteomes" id="UP001348817">
    <property type="component" value="Chromosome"/>
</dbReference>
<dbReference type="InterPro" id="IPR027463">
    <property type="entry name" value="AcrB_DN_DC_subdom"/>
</dbReference>
<name>A0AAU9CRK9_9BACT</name>
<dbReference type="SUPFAM" id="SSF82714">
    <property type="entry name" value="Multidrug efflux transporter AcrB TolC docking domain, DN and DC subdomains"/>
    <property type="match status" value="2"/>
</dbReference>
<dbReference type="PRINTS" id="PR00702">
    <property type="entry name" value="ACRIFLAVINRP"/>
</dbReference>
<feature type="transmembrane region" description="Helical" evidence="1">
    <location>
        <begin position="891"/>
        <end position="909"/>
    </location>
</feature>
<protein>
    <submittedName>
        <fullName evidence="2">Acriflavin resistance protein</fullName>
    </submittedName>
</protein>
<feature type="transmembrane region" description="Helical" evidence="1">
    <location>
        <begin position="999"/>
        <end position="1021"/>
    </location>
</feature>
<evidence type="ECO:0000313" key="3">
    <source>
        <dbReference type="Proteomes" id="UP001348817"/>
    </source>
</evidence>
<dbReference type="Gene3D" id="3.30.70.1320">
    <property type="entry name" value="Multidrug efflux transporter AcrB pore domain like"/>
    <property type="match status" value="1"/>
</dbReference>
<dbReference type="GO" id="GO:0042910">
    <property type="term" value="F:xenobiotic transmembrane transporter activity"/>
    <property type="evidence" value="ECO:0007669"/>
    <property type="project" value="TreeGrafter"/>
</dbReference>
<feature type="transmembrane region" description="Helical" evidence="1">
    <location>
        <begin position="426"/>
        <end position="446"/>
    </location>
</feature>
<dbReference type="SUPFAM" id="SSF82693">
    <property type="entry name" value="Multidrug efflux transporter AcrB pore domain, PN1, PN2, PC1 and PC2 subdomains"/>
    <property type="match status" value="1"/>
</dbReference>
<feature type="transmembrane region" description="Helical" evidence="1">
    <location>
        <begin position="458"/>
        <end position="476"/>
    </location>
</feature>
<sequence>MRKLTELFVKYPFYGKVVMLLLILLGGVTISGMKKSSFPLVPSRNISIQVAYQGASPKEMEEGVTSLVENALRGTPGIKEMTSVSAENIASISVTTLPDYDTDKVLYDIKNAVDGISNFPVNAEKPRVSKVRATSTAMYVDLKGSADLMTLKKYAQKVEDDFLASGIVSQMTISGYPSLEISVEVREDDLQRYGLSLDQVRQAIANNNLDITGGTIRNKREEIKVLSRQRSVEPDDIQEIVILAMPNGQLLKIKDVADVKLMFRETPSGSWVNGERSISLAIRKLNTEDLEDISVFVKDYAEKFNEKHTDAEIIVAFDFADLLQDRLDTLYENGLMGIFLVVISLSLFLSFRLSLWVAWGIPASFLGMFVLAGLVGITINMISLFGMILIIGILVDDGIVIGENIYSHFEAGKSPRQAAIDGTMEVIPAVFTSVTTTIVAFLPLLFMTTKLEMIKDMAIVVILCLSFSLLEGMFILPSHLATPAVLNRKKKDNIFNRTRAKLDKGIFYVRDKVYLPMLSWLLGHKWFSLFIYPAVVIFTIGLVGGRKIEATFFPSVEQDFFSVDLVLKPGTNEKFVKDELVKIEKAIWEVNNEMMEANNDTASYVKYTYVGLGSAFNGNETGTNAGSIFIILTGGDDSPVSSHEIKKKIHEKVGDVPAAYKFAVGASDNWGAPVSISLLGDNFKEIEQASDYLKKELGKIASLYNIIDNNQLGSREIRLSLKPKAYALGFNQVSLMTQVRAGFFGAEAQRLQHGKDEIRIFARYPHDGRQYMGQLDKMRIRTAQGTFPLTELADYHFDRGPVAINRFNGKTEIRVDAYLVNAEEAVLPIIDQINANVLPKMAEKFPDIKCMYQGQQKSSNEDIADLTKFYGIAFLIIVVILVAYFRSYVQAGLILAMIPLGIIGALWGHGIEGHPVSLFSIMGIVALSGTIINDAVVFVSKFNQNLAEGMAFRASVLDAGKSRFRPIMLTTVTTTVGLYPLILETSLQAQFLIPMAISLAYGIFIGTFFILTVLPVLITFANDVNRSLRSLFKGRKLGREEVEPAVIDAQKETLEAL</sequence>
<dbReference type="AlphaFoldDB" id="A0AAU9CRK9"/>
<dbReference type="Gene3D" id="1.20.1640.10">
    <property type="entry name" value="Multidrug efflux transporter AcrB transmembrane domain"/>
    <property type="match status" value="2"/>
</dbReference>
<feature type="transmembrane region" description="Helical" evidence="1">
    <location>
        <begin position="526"/>
        <end position="545"/>
    </location>
</feature>